<dbReference type="STRING" id="1346286.SAMN05444362_11431"/>
<dbReference type="Gene3D" id="3.40.50.1820">
    <property type="entry name" value="alpha/beta hydrolase"/>
    <property type="match status" value="1"/>
</dbReference>
<evidence type="ECO:0000256" key="2">
    <source>
        <dbReference type="SAM" id="SignalP"/>
    </source>
</evidence>
<evidence type="ECO:0000259" key="3">
    <source>
        <dbReference type="Pfam" id="PF20434"/>
    </source>
</evidence>
<name>A0A1M5GJN3_9BACT</name>
<feature type="signal peptide" evidence="2">
    <location>
        <begin position="1"/>
        <end position="18"/>
    </location>
</feature>
<gene>
    <name evidence="4" type="ORF">SAMN05444362_11431</name>
</gene>
<dbReference type="Proteomes" id="UP000184480">
    <property type="component" value="Unassembled WGS sequence"/>
</dbReference>
<dbReference type="SUPFAM" id="SSF53474">
    <property type="entry name" value="alpha/beta-Hydrolases"/>
    <property type="match status" value="1"/>
</dbReference>
<proteinExistence type="predicted"/>
<dbReference type="InterPro" id="IPR029058">
    <property type="entry name" value="AB_hydrolase_fold"/>
</dbReference>
<dbReference type="RefSeq" id="WP_062181704.1">
    <property type="nucleotide sequence ID" value="NZ_BBXL01000014.1"/>
</dbReference>
<dbReference type="InterPro" id="IPR049492">
    <property type="entry name" value="BD-FAE-like_dom"/>
</dbReference>
<feature type="chain" id="PRO_5009910476" evidence="2">
    <location>
        <begin position="19"/>
        <end position="326"/>
    </location>
</feature>
<evidence type="ECO:0000313" key="4">
    <source>
        <dbReference type="EMBL" id="SHG03712.1"/>
    </source>
</evidence>
<dbReference type="AlphaFoldDB" id="A0A1M5GJN3"/>
<keyword evidence="1" id="KW-0378">Hydrolase</keyword>
<evidence type="ECO:0000313" key="5">
    <source>
        <dbReference type="Proteomes" id="UP000184480"/>
    </source>
</evidence>
<dbReference type="EMBL" id="FQUC01000014">
    <property type="protein sequence ID" value="SHG03712.1"/>
    <property type="molecule type" value="Genomic_DNA"/>
</dbReference>
<organism evidence="4 5">
    <name type="scientific">Dysgonomonas macrotermitis</name>
    <dbReference type="NCBI Taxonomy" id="1346286"/>
    <lineage>
        <taxon>Bacteria</taxon>
        <taxon>Pseudomonadati</taxon>
        <taxon>Bacteroidota</taxon>
        <taxon>Bacteroidia</taxon>
        <taxon>Bacteroidales</taxon>
        <taxon>Dysgonomonadaceae</taxon>
        <taxon>Dysgonomonas</taxon>
    </lineage>
</organism>
<dbReference type="OrthoDB" id="9777975at2"/>
<evidence type="ECO:0000256" key="1">
    <source>
        <dbReference type="ARBA" id="ARBA00022801"/>
    </source>
</evidence>
<sequence>MKIILSSIIFFFSISLFAQENKVVVPRDTSFALYTTYIKESKKRPYIKMVKPDLPKGVEAFENVEYSFPYEGRALVVNVYRPKDKKKYPALLMVHGGGWNSGNLTLQIPMAQAIASKGYVAIPVEYRLSPEAGYPSGVYDLKTAVRWMKANADKYGIDTTRIAISGCSAGGQLAGLIGATNGQPQFEDRKEYANHSSTVQAVINIDGISDFTVEEALEDVRATIAKGKVSASVKWFGGTIEEKPDDWKAASSVFWVTPQSAPVCFINSSIDRFHQGRDEIIEKLSAYNIYTEVHSIPDTPHPFWLFEPWFDTTVGYMTAYLDKMFK</sequence>
<feature type="domain" description="BD-FAE-like" evidence="3">
    <location>
        <begin position="78"/>
        <end position="272"/>
    </location>
</feature>
<accession>A0A1M5GJN3</accession>
<dbReference type="InterPro" id="IPR050300">
    <property type="entry name" value="GDXG_lipolytic_enzyme"/>
</dbReference>
<dbReference type="Pfam" id="PF20434">
    <property type="entry name" value="BD-FAE"/>
    <property type="match status" value="1"/>
</dbReference>
<dbReference type="GO" id="GO:0016787">
    <property type="term" value="F:hydrolase activity"/>
    <property type="evidence" value="ECO:0007669"/>
    <property type="project" value="UniProtKB-KW"/>
</dbReference>
<keyword evidence="5" id="KW-1185">Reference proteome</keyword>
<reference evidence="5" key="1">
    <citation type="submission" date="2016-11" db="EMBL/GenBank/DDBJ databases">
        <authorList>
            <person name="Varghese N."/>
            <person name="Submissions S."/>
        </authorList>
    </citation>
    <scope>NUCLEOTIDE SEQUENCE [LARGE SCALE GENOMIC DNA]</scope>
    <source>
        <strain evidence="5">DSM 27370</strain>
    </source>
</reference>
<dbReference type="PANTHER" id="PTHR48081:SF13">
    <property type="entry name" value="ALPHA_BETA HYDROLASE"/>
    <property type="match status" value="1"/>
</dbReference>
<keyword evidence="2" id="KW-0732">Signal</keyword>
<dbReference type="PANTHER" id="PTHR48081">
    <property type="entry name" value="AB HYDROLASE SUPERFAMILY PROTEIN C4A8.06C"/>
    <property type="match status" value="1"/>
</dbReference>
<protein>
    <submittedName>
        <fullName evidence="4">Acetyl esterase/lipase</fullName>
    </submittedName>
</protein>